<name>A0A078RIT3_PHOVU</name>
<organism evidence="1 2">
    <name type="scientific">Phocaeicola vulgatus str. 3775 SL</name>
    <name type="common">B</name>
    <name type="synonym">iv</name>
    <dbReference type="NCBI Taxonomy" id="1339350"/>
    <lineage>
        <taxon>Bacteria</taxon>
        <taxon>Pseudomonadati</taxon>
        <taxon>Bacteroidota</taxon>
        <taxon>Bacteroidia</taxon>
        <taxon>Bacteroidales</taxon>
        <taxon>Bacteroidaceae</taxon>
        <taxon>Phocaeicola</taxon>
    </lineage>
</organism>
<keyword evidence="1" id="KW-0449">Lipoprotein</keyword>
<comment type="caution">
    <text evidence="1">The sequence shown here is derived from an EMBL/GenBank/DDBJ whole genome shotgun (WGS) entry which is preliminary data.</text>
</comment>
<accession>A0A078RIT3</accession>
<proteinExistence type="predicted"/>
<dbReference type="Proteomes" id="UP000028134">
    <property type="component" value="Unassembled WGS sequence"/>
</dbReference>
<gene>
    <name evidence="1" type="ORF">M097_0092</name>
</gene>
<reference evidence="1 2" key="1">
    <citation type="submission" date="2014-04" db="EMBL/GenBank/DDBJ databases">
        <authorList>
            <person name="Sears C."/>
            <person name="Carroll K."/>
            <person name="Sack B.R."/>
            <person name="Qadri F."/>
            <person name="Myers L.L."/>
            <person name="Chung G.-T."/>
            <person name="Escheverria P."/>
            <person name="Fraser C.M."/>
            <person name="Sadzewicz L."/>
            <person name="Shefchek K.A."/>
            <person name="Tallon L."/>
            <person name="Das S.P."/>
            <person name="Daugherty S."/>
            <person name="Mongodin E.F."/>
        </authorList>
    </citation>
    <scope>NUCLEOTIDE SEQUENCE [LARGE SCALE GENOMIC DNA]</scope>
    <source>
        <strain evidence="2">3775 SL(B) 10 (iv)</strain>
    </source>
</reference>
<evidence type="ECO:0000313" key="1">
    <source>
        <dbReference type="EMBL" id="KDS33832.1"/>
    </source>
</evidence>
<evidence type="ECO:0000313" key="2">
    <source>
        <dbReference type="Proteomes" id="UP000028134"/>
    </source>
</evidence>
<dbReference type="EMBL" id="JNHI01000001">
    <property type="protein sequence ID" value="KDS33832.1"/>
    <property type="molecule type" value="Genomic_DNA"/>
</dbReference>
<protein>
    <submittedName>
        <fullName evidence="1">Putative lipoprotein</fullName>
    </submittedName>
</protein>
<dbReference type="PROSITE" id="PS51257">
    <property type="entry name" value="PROKAR_LIPOPROTEIN"/>
    <property type="match status" value="1"/>
</dbReference>
<dbReference type="AlphaFoldDB" id="A0A078RIT3"/>
<sequence length="74" mass="8505">MLIEYCRLAELFLELMLQPQHPISFGCNIIYLQAVTLYILQPEDIYLSVSSSISFHRSLFIVNDDGARFDGHVV</sequence>